<dbReference type="GO" id="GO:0051301">
    <property type="term" value="P:cell division"/>
    <property type="evidence" value="ECO:0007669"/>
    <property type="project" value="UniProtKB-UniRule"/>
</dbReference>
<organism evidence="2 3">
    <name type="scientific">Gigaspora rosea</name>
    <dbReference type="NCBI Taxonomy" id="44941"/>
    <lineage>
        <taxon>Eukaryota</taxon>
        <taxon>Fungi</taxon>
        <taxon>Fungi incertae sedis</taxon>
        <taxon>Mucoromycota</taxon>
        <taxon>Glomeromycotina</taxon>
        <taxon>Glomeromycetes</taxon>
        <taxon>Diversisporales</taxon>
        <taxon>Gigasporaceae</taxon>
        <taxon>Gigaspora</taxon>
    </lineage>
</organism>
<gene>
    <name evidence="2" type="ORF">C2G38_2256187</name>
</gene>
<keyword evidence="1" id="KW-0498">Mitosis</keyword>
<name>A0A397TXD5_9GLOM</name>
<accession>A0A397TXD5</accession>
<comment type="caution">
    <text evidence="2">The sequence shown here is derived from an EMBL/GenBank/DDBJ whole genome shotgun (WGS) entry which is preliminary data.</text>
</comment>
<dbReference type="Pfam" id="PF08286">
    <property type="entry name" value="Spc24"/>
    <property type="match status" value="1"/>
</dbReference>
<comment type="function">
    <text evidence="1">Acts as a component of the essential kinetochore-associated NDC80 complex, which is required for chromosome segregation and spindle checkpoint activity.</text>
</comment>
<keyword evidence="3" id="KW-1185">Reference proteome</keyword>
<comment type="subunit">
    <text evidence="1">Component of the NDC80 complex.</text>
</comment>
<reference evidence="2 3" key="1">
    <citation type="submission" date="2018-06" db="EMBL/GenBank/DDBJ databases">
        <title>Comparative genomics reveals the genomic features of Rhizophagus irregularis, R. cerebriforme, R. diaphanum and Gigaspora rosea, and their symbiotic lifestyle signature.</title>
        <authorList>
            <person name="Morin E."/>
            <person name="San Clemente H."/>
            <person name="Chen E.C.H."/>
            <person name="De La Providencia I."/>
            <person name="Hainaut M."/>
            <person name="Kuo A."/>
            <person name="Kohler A."/>
            <person name="Murat C."/>
            <person name="Tang N."/>
            <person name="Roy S."/>
            <person name="Loubradou J."/>
            <person name="Henrissat B."/>
            <person name="Grigoriev I.V."/>
            <person name="Corradi N."/>
            <person name="Roux C."/>
            <person name="Martin F.M."/>
        </authorList>
    </citation>
    <scope>NUCLEOTIDE SEQUENCE [LARGE SCALE GENOMIC DNA]</scope>
    <source>
        <strain evidence="2 3">DAOM 194757</strain>
    </source>
</reference>
<keyword evidence="1" id="KW-0995">Kinetochore</keyword>
<comment type="subcellular location">
    <subcellularLocation>
        <location evidence="1">Nucleus</location>
    </subcellularLocation>
    <subcellularLocation>
        <location evidence="1">Chromosome</location>
        <location evidence="1">Centromere</location>
        <location evidence="1">Kinetochore</location>
    </subcellularLocation>
</comment>
<comment type="similarity">
    <text evidence="1">Belongs to the SPC24 family.</text>
</comment>
<sequence length="75" mass="8772">MNNFFYEITALETTPETLQNELYELEHANVEDLVLPKQDAISLQHHVYHSLGIQFFEDKETRKLKARVGNVNLNI</sequence>
<keyword evidence="1" id="KW-0158">Chromosome</keyword>
<dbReference type="OrthoDB" id="3344830at2759"/>
<keyword evidence="1" id="KW-0137">Centromere</keyword>
<protein>
    <recommendedName>
        <fullName evidence="1">Kinetochore protein Spc24</fullName>
    </recommendedName>
</protein>
<keyword evidence="1" id="KW-0539">Nucleus</keyword>
<dbReference type="Proteomes" id="UP000266673">
    <property type="component" value="Unassembled WGS sequence"/>
</dbReference>
<proteinExistence type="inferred from homology"/>
<evidence type="ECO:0000313" key="3">
    <source>
        <dbReference type="Proteomes" id="UP000266673"/>
    </source>
</evidence>
<evidence type="ECO:0000256" key="1">
    <source>
        <dbReference type="RuleBase" id="RU368011"/>
    </source>
</evidence>
<keyword evidence="1" id="KW-0132">Cell division</keyword>
<dbReference type="EMBL" id="QKWP01003126">
    <property type="protein sequence ID" value="RIB01437.1"/>
    <property type="molecule type" value="Genomic_DNA"/>
</dbReference>
<dbReference type="InterPro" id="IPR013252">
    <property type="entry name" value="Ndc80_Spc24"/>
</dbReference>
<dbReference type="AlphaFoldDB" id="A0A397TXD5"/>
<dbReference type="GO" id="GO:0005634">
    <property type="term" value="C:nucleus"/>
    <property type="evidence" value="ECO:0007669"/>
    <property type="project" value="UniProtKB-SubCell"/>
</dbReference>
<evidence type="ECO:0000313" key="2">
    <source>
        <dbReference type="EMBL" id="RIB01437.1"/>
    </source>
</evidence>
<keyword evidence="1" id="KW-0131">Cell cycle</keyword>
<dbReference type="GO" id="GO:0000776">
    <property type="term" value="C:kinetochore"/>
    <property type="evidence" value="ECO:0007669"/>
    <property type="project" value="UniProtKB-KW"/>
</dbReference>